<sequence>ISDTVERIKLGLENPDLQVITYQREEDYKSNLYSLYPQPPAFSFINLNLGLGRKTLSPYFFYLWMP</sequence>
<feature type="non-terminal residue" evidence="1">
    <location>
        <position position="1"/>
    </location>
</feature>
<reference evidence="1" key="1">
    <citation type="submission" date="2018-05" db="EMBL/GenBank/DDBJ databases">
        <authorList>
            <person name="Lanie J.A."/>
            <person name="Ng W.-L."/>
            <person name="Kazmierczak K.M."/>
            <person name="Andrzejewski T.M."/>
            <person name="Davidsen T.M."/>
            <person name="Wayne K.J."/>
            <person name="Tettelin H."/>
            <person name="Glass J.I."/>
            <person name="Rusch D."/>
            <person name="Podicherti R."/>
            <person name="Tsui H.-C.T."/>
            <person name="Winkler M.E."/>
        </authorList>
    </citation>
    <scope>NUCLEOTIDE SEQUENCE</scope>
</reference>
<evidence type="ECO:0000313" key="1">
    <source>
        <dbReference type="EMBL" id="SVB43400.1"/>
    </source>
</evidence>
<gene>
    <name evidence="1" type="ORF">METZ01_LOCUS196254</name>
</gene>
<proteinExistence type="predicted"/>
<dbReference type="AlphaFoldDB" id="A0A382DY76"/>
<accession>A0A382DY76</accession>
<dbReference type="EMBL" id="UINC01041726">
    <property type="protein sequence ID" value="SVB43400.1"/>
    <property type="molecule type" value="Genomic_DNA"/>
</dbReference>
<protein>
    <submittedName>
        <fullName evidence="1">Uncharacterized protein</fullName>
    </submittedName>
</protein>
<name>A0A382DY76_9ZZZZ</name>
<organism evidence="1">
    <name type="scientific">marine metagenome</name>
    <dbReference type="NCBI Taxonomy" id="408172"/>
    <lineage>
        <taxon>unclassified sequences</taxon>
        <taxon>metagenomes</taxon>
        <taxon>ecological metagenomes</taxon>
    </lineage>
</organism>